<dbReference type="AlphaFoldDB" id="A0A7R9KKL5"/>
<evidence type="ECO:0000313" key="4">
    <source>
        <dbReference type="Proteomes" id="UP000759131"/>
    </source>
</evidence>
<reference evidence="3" key="1">
    <citation type="submission" date="2020-11" db="EMBL/GenBank/DDBJ databases">
        <authorList>
            <person name="Tran Van P."/>
        </authorList>
    </citation>
    <scope>NUCLEOTIDE SEQUENCE</scope>
</reference>
<evidence type="ECO:0000256" key="1">
    <source>
        <dbReference type="ARBA" id="ARBA00004496"/>
    </source>
</evidence>
<evidence type="ECO:0000256" key="2">
    <source>
        <dbReference type="ARBA" id="ARBA00022490"/>
    </source>
</evidence>
<accession>A0A7R9KKL5</accession>
<dbReference type="GO" id="GO:0005813">
    <property type="term" value="C:centrosome"/>
    <property type="evidence" value="ECO:0007669"/>
    <property type="project" value="TreeGrafter"/>
</dbReference>
<comment type="subcellular location">
    <subcellularLocation>
        <location evidence="1">Cytoplasm</location>
    </subcellularLocation>
</comment>
<keyword evidence="2" id="KW-0963">Cytoplasm</keyword>
<dbReference type="PANTHER" id="PTHR12085">
    <property type="entry name" value="SERINE/THREONINE-PROTEIN PHOSPHATASE 2A REGULATORY SUBUNIT B'' SUBUNIT GAMMA"/>
    <property type="match status" value="1"/>
</dbReference>
<dbReference type="Proteomes" id="UP000759131">
    <property type="component" value="Unassembled WGS sequence"/>
</dbReference>
<dbReference type="GO" id="GO:0035303">
    <property type="term" value="P:regulation of dephosphorylation"/>
    <property type="evidence" value="ECO:0007669"/>
    <property type="project" value="InterPro"/>
</dbReference>
<dbReference type="EMBL" id="CAJPIZ010002391">
    <property type="protein sequence ID" value="CAG2104963.1"/>
    <property type="molecule type" value="Genomic_DNA"/>
</dbReference>
<dbReference type="GO" id="GO:0005737">
    <property type="term" value="C:cytoplasm"/>
    <property type="evidence" value="ECO:0007669"/>
    <property type="project" value="UniProtKB-SubCell"/>
</dbReference>
<dbReference type="GO" id="GO:0000226">
    <property type="term" value="P:microtubule cytoskeleton organization"/>
    <property type="evidence" value="ECO:0007669"/>
    <property type="project" value="TreeGrafter"/>
</dbReference>
<gene>
    <name evidence="3" type="ORF">OSB1V03_LOCUS4976</name>
</gene>
<evidence type="ECO:0000313" key="3">
    <source>
        <dbReference type="EMBL" id="CAD7624533.1"/>
    </source>
</evidence>
<organism evidence="3">
    <name type="scientific">Medioppia subpectinata</name>
    <dbReference type="NCBI Taxonomy" id="1979941"/>
    <lineage>
        <taxon>Eukaryota</taxon>
        <taxon>Metazoa</taxon>
        <taxon>Ecdysozoa</taxon>
        <taxon>Arthropoda</taxon>
        <taxon>Chelicerata</taxon>
        <taxon>Arachnida</taxon>
        <taxon>Acari</taxon>
        <taxon>Acariformes</taxon>
        <taxon>Sarcoptiformes</taxon>
        <taxon>Oribatida</taxon>
        <taxon>Brachypylina</taxon>
        <taxon>Oppioidea</taxon>
        <taxon>Oppiidae</taxon>
        <taxon>Medioppia</taxon>
    </lineage>
</organism>
<dbReference type="GO" id="GO:0030865">
    <property type="term" value="P:cortical cytoskeleton organization"/>
    <property type="evidence" value="ECO:0007669"/>
    <property type="project" value="TreeGrafter"/>
</dbReference>
<dbReference type="EMBL" id="OC856966">
    <property type="protein sequence ID" value="CAD7624533.1"/>
    <property type="molecule type" value="Genomic_DNA"/>
</dbReference>
<sequence length="127" mass="14976">DFKTFVDIVLALENRKEVQSIYFLFSILDIKSQRFIDSFTINYFFKAIQEQMRLQGQEPLNFDDVCNEIFDMVRPLEMAKITFEDLISCGQAETVMNILIDINGFYAYENREQQLVEVEAQQEEAHV</sequence>
<dbReference type="SUPFAM" id="SSF47473">
    <property type="entry name" value="EF-hand"/>
    <property type="match status" value="1"/>
</dbReference>
<dbReference type="GO" id="GO:0005819">
    <property type="term" value="C:spindle"/>
    <property type="evidence" value="ECO:0007669"/>
    <property type="project" value="TreeGrafter"/>
</dbReference>
<dbReference type="OrthoDB" id="10265007at2759"/>
<protein>
    <submittedName>
        <fullName evidence="3">Uncharacterized protein</fullName>
    </submittedName>
</protein>
<feature type="non-terminal residue" evidence="3">
    <location>
        <position position="1"/>
    </location>
</feature>
<keyword evidence="4" id="KW-1185">Reference proteome</keyword>
<name>A0A7R9KKL5_9ACAR</name>
<dbReference type="InterPro" id="IPR011992">
    <property type="entry name" value="EF-hand-dom_pair"/>
</dbReference>
<proteinExistence type="predicted"/>
<dbReference type="Gene3D" id="1.10.238.10">
    <property type="entry name" value="EF-hand"/>
    <property type="match status" value="1"/>
</dbReference>
<dbReference type="InterPro" id="IPR039865">
    <property type="entry name" value="PPP2R3C"/>
</dbReference>
<dbReference type="PANTHER" id="PTHR12085:SF3">
    <property type="entry name" value="SERINE_THREONINE-PROTEIN PHOSPHATASE 2A REGULATORY SUBUNIT B'' SUBUNIT GAMMA"/>
    <property type="match status" value="1"/>
</dbReference>